<feature type="compositionally biased region" description="Low complexity" evidence="5">
    <location>
        <begin position="1"/>
        <end position="18"/>
    </location>
</feature>
<dbReference type="InterPro" id="IPR004087">
    <property type="entry name" value="KH_dom"/>
</dbReference>
<evidence type="ECO:0000256" key="1">
    <source>
        <dbReference type="ARBA" id="ARBA00022473"/>
    </source>
</evidence>
<proteinExistence type="evidence at transcript level"/>
<keyword evidence="2" id="KW-0813">Transport</keyword>
<evidence type="ECO:0000256" key="3">
    <source>
        <dbReference type="ARBA" id="ARBA00022884"/>
    </source>
</evidence>
<evidence type="ECO:0000256" key="5">
    <source>
        <dbReference type="SAM" id="MobiDB-lite"/>
    </source>
</evidence>
<dbReference type="InterPro" id="IPR032377">
    <property type="entry name" value="STAR_dimer"/>
</dbReference>
<feature type="domain" description="K Homology" evidence="6">
    <location>
        <begin position="151"/>
        <end position="247"/>
    </location>
</feature>
<comment type="similarity">
    <text evidence="4">Belongs to the quaking family.</text>
</comment>
<dbReference type="InterPro" id="IPR036612">
    <property type="entry name" value="KH_dom_type_1_sf"/>
</dbReference>
<organism evidence="7">
    <name type="scientific">Phallusia mammillata</name>
    <dbReference type="NCBI Taxonomy" id="59560"/>
    <lineage>
        <taxon>Eukaryota</taxon>
        <taxon>Metazoa</taxon>
        <taxon>Chordata</taxon>
        <taxon>Tunicata</taxon>
        <taxon>Ascidiacea</taxon>
        <taxon>Phlebobranchia</taxon>
        <taxon>Ascidiidae</taxon>
        <taxon>Phallusia</taxon>
    </lineage>
</organism>
<evidence type="ECO:0000313" key="7">
    <source>
        <dbReference type="EMBL" id="CAB3265342.1"/>
    </source>
</evidence>
<dbReference type="Pfam" id="PF22675">
    <property type="entry name" value="KH-I_KHDC4-BBP"/>
    <property type="match status" value="1"/>
</dbReference>
<dbReference type="EMBL" id="LR789480">
    <property type="protein sequence ID" value="CAB3265342.1"/>
    <property type="molecule type" value="mRNA"/>
</dbReference>
<dbReference type="GO" id="GO:0051028">
    <property type="term" value="P:mRNA transport"/>
    <property type="evidence" value="ECO:0007669"/>
    <property type="project" value="UniProtKB-KW"/>
</dbReference>
<dbReference type="GO" id="GO:0005634">
    <property type="term" value="C:nucleus"/>
    <property type="evidence" value="ECO:0007669"/>
    <property type="project" value="TreeGrafter"/>
</dbReference>
<evidence type="ECO:0000256" key="4">
    <source>
        <dbReference type="ARBA" id="ARBA00037953"/>
    </source>
</evidence>
<name>A0A6F9DPG5_9ASCI</name>
<dbReference type="GO" id="GO:0048024">
    <property type="term" value="P:regulation of mRNA splicing, via spliceosome"/>
    <property type="evidence" value="ECO:0007669"/>
    <property type="project" value="TreeGrafter"/>
</dbReference>
<feature type="compositionally biased region" description="Pro residues" evidence="5">
    <location>
        <begin position="35"/>
        <end position="44"/>
    </location>
</feature>
<dbReference type="InterPro" id="IPR055256">
    <property type="entry name" value="KH_1_KHDC4/BBP-like"/>
</dbReference>
<dbReference type="GO" id="GO:0003729">
    <property type="term" value="F:mRNA binding"/>
    <property type="evidence" value="ECO:0007669"/>
    <property type="project" value="TreeGrafter"/>
</dbReference>
<gene>
    <name evidence="7" type="primary">Qki-002</name>
</gene>
<dbReference type="Gene3D" id="3.30.1370.10">
    <property type="entry name" value="K Homology domain, type 1"/>
    <property type="match status" value="1"/>
</dbReference>
<accession>A0A6F9DPG5</accession>
<keyword evidence="3" id="KW-0694">RNA-binding</keyword>
<evidence type="ECO:0000256" key="2">
    <source>
        <dbReference type="ARBA" id="ARBA00022816"/>
    </source>
</evidence>
<feature type="compositionally biased region" description="Low complexity" evidence="5">
    <location>
        <begin position="55"/>
        <end position="69"/>
    </location>
</feature>
<reference evidence="7" key="1">
    <citation type="submission" date="2020-04" db="EMBL/GenBank/DDBJ databases">
        <authorList>
            <person name="Neveu A P."/>
        </authorList>
    </citation>
    <scope>NUCLEOTIDE SEQUENCE</scope>
    <source>
        <tissue evidence="7">Whole embryo</tissue>
    </source>
</reference>
<dbReference type="AlphaFoldDB" id="A0A6F9DPG5"/>
<dbReference type="FunFam" id="3.30.1370.10:FF:000028">
    <property type="entry name" value="protein quaking isoform X2"/>
    <property type="match status" value="1"/>
</dbReference>
<dbReference type="Pfam" id="PF16544">
    <property type="entry name" value="STAR_dimer"/>
    <property type="match status" value="1"/>
</dbReference>
<feature type="region of interest" description="Disordered" evidence="5">
    <location>
        <begin position="1"/>
        <end position="84"/>
    </location>
</feature>
<keyword evidence="1" id="KW-0217">Developmental protein</keyword>
<protein>
    <submittedName>
        <fullName evidence="7">Protein quaking-B</fullName>
    </submittedName>
</protein>
<keyword evidence="2" id="KW-0509">mRNA transport</keyword>
<sequence>MHPVQLQLLPPPGQNQSLVPPNQAIPPQGHLQIQSPPPALPKPPINFQQTPMISPPSSSTSPSSSSGMSASGGGNHCVSGGNFNDDDKKMRDKCLYLKQLLQDKKQIQSLPGCFMHVDRILDEEIVKVRSVLFQNGDKQPLELPPPQGPTITLTEKVYVPVKDHPEYNFVGRLLGPRGLTAKQLEQETKCKIMVRGKGSMRDKKKEDINRGKPNWEHLSDELHVLITVEDTENRARVKMDRAINEIKKLLIPTEGEDELKKKQLMELAIINGTYRDYSTVPGQPKLVASPQVLQGPTALRAPTQGQPPLMGFNNPFISRLPNGQHIVSNGITPGPQVLAPSDGSLLYYTPLEYPHSTIAPLEYSLVDPSNIIGNSQGSAKVIRPTAAPRVHPYQRPAGNT</sequence>
<dbReference type="Gene3D" id="1.20.5.4010">
    <property type="match status" value="1"/>
</dbReference>
<dbReference type="PANTHER" id="PTHR11208:SF125">
    <property type="entry name" value="KH DOMAIN-CONTAINING RNA-BINDING PROTEIN QKI"/>
    <property type="match status" value="1"/>
</dbReference>
<dbReference type="SMART" id="SM00322">
    <property type="entry name" value="KH"/>
    <property type="match status" value="1"/>
</dbReference>
<dbReference type="PANTHER" id="PTHR11208">
    <property type="entry name" value="RNA-BINDING PROTEIN RELATED"/>
    <property type="match status" value="1"/>
</dbReference>
<dbReference type="InterPro" id="IPR045071">
    <property type="entry name" value="BBP-like"/>
</dbReference>
<evidence type="ECO:0000259" key="6">
    <source>
        <dbReference type="SMART" id="SM00322"/>
    </source>
</evidence>
<dbReference type="SUPFAM" id="SSF54791">
    <property type="entry name" value="Eukaryotic type KH-domain (KH-domain type I)"/>
    <property type="match status" value="1"/>
</dbReference>